<dbReference type="RefSeq" id="WP_143814329.1">
    <property type="nucleotide sequence ID" value="NZ_FUXP01000016.1"/>
</dbReference>
<evidence type="ECO:0008006" key="4">
    <source>
        <dbReference type="Google" id="ProtNLM"/>
    </source>
</evidence>
<reference evidence="2 3" key="1">
    <citation type="submission" date="2017-02" db="EMBL/GenBank/DDBJ databases">
        <authorList>
            <person name="Peterson S.W."/>
        </authorList>
    </citation>
    <scope>NUCLEOTIDE SEQUENCE [LARGE SCALE GENOMIC DNA]</scope>
    <source>
        <strain evidence="2 3">DSM 21749</strain>
    </source>
</reference>
<dbReference type="Proteomes" id="UP000190061">
    <property type="component" value="Unassembled WGS sequence"/>
</dbReference>
<dbReference type="AlphaFoldDB" id="A0A1T4SDT3"/>
<feature type="compositionally biased region" description="Basic and acidic residues" evidence="1">
    <location>
        <begin position="91"/>
        <end position="123"/>
    </location>
</feature>
<dbReference type="EMBL" id="FUXP01000016">
    <property type="protein sequence ID" value="SKA26021.1"/>
    <property type="molecule type" value="Genomic_DNA"/>
</dbReference>
<accession>A0A1T4SDT3</accession>
<feature type="compositionally biased region" description="Low complexity" evidence="1">
    <location>
        <begin position="153"/>
        <end position="170"/>
    </location>
</feature>
<keyword evidence="3" id="KW-1185">Reference proteome</keyword>
<gene>
    <name evidence="2" type="ORF">SAMN02745674_02745</name>
</gene>
<dbReference type="OrthoDB" id="10020682at2"/>
<evidence type="ECO:0000313" key="2">
    <source>
        <dbReference type="EMBL" id="SKA26021.1"/>
    </source>
</evidence>
<dbReference type="STRING" id="1122188.SAMN02745674_02745"/>
<name>A0A1T4SDT3_9GAMM</name>
<evidence type="ECO:0000313" key="3">
    <source>
        <dbReference type="Proteomes" id="UP000190061"/>
    </source>
</evidence>
<sequence>MIRKLILPALVLPLLAGCMTSGYNYRQDRGDYYYGQPSTEYRYHGSPYGYYGGASYSYGRSYYPGYYGRYPYYYDYYGHPGYYRPPLVVRPRPDDGHRPPRQDNDGKAPWRDLDRLQRERVERAPMVQRRPVSIQARPATQDSPVSRAPVVVRQPRPTATSAPARPTSNSGSRSERVYQRARASRISREVEP</sequence>
<evidence type="ECO:0000256" key="1">
    <source>
        <dbReference type="SAM" id="MobiDB-lite"/>
    </source>
</evidence>
<protein>
    <recommendedName>
        <fullName evidence="4">Lipoprotein</fullName>
    </recommendedName>
</protein>
<feature type="region of interest" description="Disordered" evidence="1">
    <location>
        <begin position="88"/>
        <end position="192"/>
    </location>
</feature>
<dbReference type="PROSITE" id="PS51257">
    <property type="entry name" value="PROKAR_LIPOPROTEIN"/>
    <property type="match status" value="1"/>
</dbReference>
<proteinExistence type="predicted"/>
<organism evidence="2 3">
    <name type="scientific">Lysobacter spongiicola DSM 21749</name>
    <dbReference type="NCBI Taxonomy" id="1122188"/>
    <lineage>
        <taxon>Bacteria</taxon>
        <taxon>Pseudomonadati</taxon>
        <taxon>Pseudomonadota</taxon>
        <taxon>Gammaproteobacteria</taxon>
        <taxon>Lysobacterales</taxon>
        <taxon>Lysobacteraceae</taxon>
        <taxon>Novilysobacter</taxon>
    </lineage>
</organism>